<organism evidence="1 2">
    <name type="scientific">Nocardia brasiliensis (strain ATCC 700358 / HUJEG-1)</name>
    <dbReference type="NCBI Taxonomy" id="1133849"/>
    <lineage>
        <taxon>Bacteria</taxon>
        <taxon>Bacillati</taxon>
        <taxon>Actinomycetota</taxon>
        <taxon>Actinomycetes</taxon>
        <taxon>Mycobacteriales</taxon>
        <taxon>Nocardiaceae</taxon>
        <taxon>Nocardia</taxon>
    </lineage>
</organism>
<gene>
    <name evidence="1" type="ORF">O3I_024095</name>
</gene>
<proteinExistence type="predicted"/>
<keyword evidence="2" id="KW-1185">Reference proteome</keyword>
<dbReference type="STRING" id="1133849.O3I_024095"/>
<protein>
    <submittedName>
        <fullName evidence="1">Uncharacterized protein</fullName>
    </submittedName>
</protein>
<dbReference type="Proteomes" id="UP000006304">
    <property type="component" value="Chromosome"/>
</dbReference>
<name>K0F0C2_NOCB7</name>
<evidence type="ECO:0000313" key="1">
    <source>
        <dbReference type="EMBL" id="AFU02774.1"/>
    </source>
</evidence>
<dbReference type="EMBL" id="CP003876">
    <property type="protein sequence ID" value="AFU02774.1"/>
    <property type="molecule type" value="Genomic_DNA"/>
</dbReference>
<accession>K0F0C2</accession>
<dbReference type="RefSeq" id="WP_014985629.1">
    <property type="nucleotide sequence ID" value="NC_018681.1"/>
</dbReference>
<dbReference type="HOGENOM" id="CLU_2260817_0_0_11"/>
<reference evidence="1 2" key="1">
    <citation type="journal article" date="2012" name="J. Bacteriol.">
        <title>Complete genome sequence of Nocardia brasiliensis HUJEG-1.</title>
        <authorList>
            <person name="Vera-Cabrera L."/>
            <person name="Ortiz-Lopez R."/>
            <person name="Elizondo-Gonzalez R."/>
            <person name="Perez-Maya A.A."/>
            <person name="Ocampo-Candiani J."/>
        </authorList>
    </citation>
    <scope>NUCLEOTIDE SEQUENCE [LARGE SCALE GENOMIC DNA]</scope>
    <source>
        <strain evidence="2">ATCC 700358</strain>
    </source>
</reference>
<dbReference type="KEGG" id="nbr:O3I_024095"/>
<evidence type="ECO:0000313" key="2">
    <source>
        <dbReference type="Proteomes" id="UP000006304"/>
    </source>
</evidence>
<sequence>MTIQQIIGIEQTDIEDLFEPSDYLRLYNRATRARLRPNQLPPGAGIVDRITKARGAAFVERHEVADLLLHDRLKAVTKLRAATLANFEALFTLINATRPDVRT</sequence>
<dbReference type="AlphaFoldDB" id="K0F0C2"/>
<dbReference type="eggNOG" id="COG3593">
    <property type="taxonomic scope" value="Bacteria"/>
</dbReference>